<protein>
    <submittedName>
        <fullName evidence="4">Mediator of RNA polymerase II transcription subunit like</fullName>
    </submittedName>
</protein>
<feature type="transmembrane region" description="Helical" evidence="3">
    <location>
        <begin position="113"/>
        <end position="135"/>
    </location>
</feature>
<evidence type="ECO:0000256" key="3">
    <source>
        <dbReference type="SAM" id="Phobius"/>
    </source>
</evidence>
<evidence type="ECO:0000256" key="2">
    <source>
        <dbReference type="SAM" id="MobiDB-lite"/>
    </source>
</evidence>
<reference evidence="4" key="1">
    <citation type="journal article" date="2023" name="Science">
        <title>Elucidation of the pathway for biosynthesis of saponin adjuvants from the soapbark tree.</title>
        <authorList>
            <person name="Reed J."/>
            <person name="Orme A."/>
            <person name="El-Demerdash A."/>
            <person name="Owen C."/>
            <person name="Martin L.B.B."/>
            <person name="Misra R.C."/>
            <person name="Kikuchi S."/>
            <person name="Rejzek M."/>
            <person name="Martin A.C."/>
            <person name="Harkess A."/>
            <person name="Leebens-Mack J."/>
            <person name="Louveau T."/>
            <person name="Stephenson M.J."/>
            <person name="Osbourn A."/>
        </authorList>
    </citation>
    <scope>NUCLEOTIDE SEQUENCE</scope>
    <source>
        <strain evidence="4">S10</strain>
    </source>
</reference>
<feature type="coiled-coil region" evidence="1">
    <location>
        <begin position="77"/>
        <end position="104"/>
    </location>
</feature>
<dbReference type="Proteomes" id="UP001163823">
    <property type="component" value="Chromosome 6"/>
</dbReference>
<feature type="region of interest" description="Disordered" evidence="2">
    <location>
        <begin position="16"/>
        <end position="44"/>
    </location>
</feature>
<keyword evidence="1" id="KW-0175">Coiled coil</keyword>
<gene>
    <name evidence="4" type="ORF">O6P43_015303</name>
</gene>
<keyword evidence="3" id="KW-0472">Membrane</keyword>
<organism evidence="4 5">
    <name type="scientific">Quillaja saponaria</name>
    <name type="common">Soap bark tree</name>
    <dbReference type="NCBI Taxonomy" id="32244"/>
    <lineage>
        <taxon>Eukaryota</taxon>
        <taxon>Viridiplantae</taxon>
        <taxon>Streptophyta</taxon>
        <taxon>Embryophyta</taxon>
        <taxon>Tracheophyta</taxon>
        <taxon>Spermatophyta</taxon>
        <taxon>Magnoliopsida</taxon>
        <taxon>eudicotyledons</taxon>
        <taxon>Gunneridae</taxon>
        <taxon>Pentapetalae</taxon>
        <taxon>rosids</taxon>
        <taxon>fabids</taxon>
        <taxon>Fabales</taxon>
        <taxon>Quillajaceae</taxon>
        <taxon>Quillaja</taxon>
    </lineage>
</organism>
<keyword evidence="5" id="KW-1185">Reference proteome</keyword>
<dbReference type="EMBL" id="JARAOO010000006">
    <property type="protein sequence ID" value="KAJ7965709.1"/>
    <property type="molecule type" value="Genomic_DNA"/>
</dbReference>
<comment type="caution">
    <text evidence="4">The sequence shown here is derived from an EMBL/GenBank/DDBJ whole genome shotgun (WGS) entry which is preliminary data.</text>
</comment>
<sequence>MKAEDPYWQTDGVSSLFKTKERARGKGRKKMRRKEEDEMKNEDESRKSQIALLRCAKAAFLLSSLKSFPNLHQNSATDHYHQDKELLKREIEELKIELVNERLKNKRIKLCDLMEFIVLVLWILSLWSFLLMIVLKTY</sequence>
<feature type="compositionally biased region" description="Basic and acidic residues" evidence="2">
    <location>
        <begin position="33"/>
        <end position="44"/>
    </location>
</feature>
<name>A0AAD7LWR5_QUISA</name>
<evidence type="ECO:0000313" key="5">
    <source>
        <dbReference type="Proteomes" id="UP001163823"/>
    </source>
</evidence>
<dbReference type="KEGG" id="qsa:O6P43_015303"/>
<dbReference type="AlphaFoldDB" id="A0AAD7LWR5"/>
<accession>A0AAD7LWR5</accession>
<proteinExistence type="predicted"/>
<evidence type="ECO:0000256" key="1">
    <source>
        <dbReference type="SAM" id="Coils"/>
    </source>
</evidence>
<keyword evidence="3" id="KW-1133">Transmembrane helix</keyword>
<evidence type="ECO:0000313" key="4">
    <source>
        <dbReference type="EMBL" id="KAJ7965709.1"/>
    </source>
</evidence>
<keyword evidence="3" id="KW-0812">Transmembrane</keyword>